<dbReference type="SUPFAM" id="SSF52540">
    <property type="entry name" value="P-loop containing nucleoside triphosphate hydrolases"/>
    <property type="match status" value="1"/>
</dbReference>
<keyword evidence="6" id="KW-0460">Magnesium</keyword>
<keyword evidence="3 5" id="KW-0342">GTP-binding</keyword>
<dbReference type="Gene3D" id="3.40.50.300">
    <property type="entry name" value="P-loop containing nucleotide triphosphate hydrolases"/>
    <property type="match status" value="1"/>
</dbReference>
<accession>A0A8I2YX11</accession>
<dbReference type="OrthoDB" id="5817230at2759"/>
<dbReference type="GO" id="GO:0007188">
    <property type="term" value="P:adenylate cyclase-modulating G protein-coupled receptor signaling pathway"/>
    <property type="evidence" value="ECO:0007669"/>
    <property type="project" value="TreeGrafter"/>
</dbReference>
<evidence type="ECO:0000256" key="6">
    <source>
        <dbReference type="PIRSR" id="PIRSR601019-2"/>
    </source>
</evidence>
<name>A0A8I2YX11_9AGAM</name>
<evidence type="ECO:0000256" key="4">
    <source>
        <dbReference type="ARBA" id="ARBA00023224"/>
    </source>
</evidence>
<dbReference type="AlphaFoldDB" id="A0A8I2YX11"/>
<keyword evidence="1 6" id="KW-0479">Metal-binding</keyword>
<dbReference type="Proteomes" id="UP000683000">
    <property type="component" value="Unassembled WGS sequence"/>
</dbReference>
<evidence type="ECO:0000313" key="7">
    <source>
        <dbReference type="EMBL" id="KAG6379559.1"/>
    </source>
</evidence>
<dbReference type="GO" id="GO:0005525">
    <property type="term" value="F:GTP binding"/>
    <property type="evidence" value="ECO:0007669"/>
    <property type="project" value="UniProtKB-KW"/>
</dbReference>
<dbReference type="PANTHER" id="PTHR10218">
    <property type="entry name" value="GTP-BINDING PROTEIN ALPHA SUBUNIT"/>
    <property type="match status" value="1"/>
</dbReference>
<evidence type="ECO:0000256" key="3">
    <source>
        <dbReference type="ARBA" id="ARBA00023134"/>
    </source>
</evidence>
<dbReference type="GO" id="GO:0003924">
    <property type="term" value="F:GTPase activity"/>
    <property type="evidence" value="ECO:0007669"/>
    <property type="project" value="InterPro"/>
</dbReference>
<dbReference type="GO" id="GO:0005737">
    <property type="term" value="C:cytoplasm"/>
    <property type="evidence" value="ECO:0007669"/>
    <property type="project" value="TreeGrafter"/>
</dbReference>
<dbReference type="EMBL" id="JAGFBS010000004">
    <property type="protein sequence ID" value="KAG6379559.1"/>
    <property type="molecule type" value="Genomic_DNA"/>
</dbReference>
<dbReference type="GO" id="GO:0031683">
    <property type="term" value="F:G-protein beta/gamma-subunit complex binding"/>
    <property type="evidence" value="ECO:0007669"/>
    <property type="project" value="InterPro"/>
</dbReference>
<evidence type="ECO:0000256" key="5">
    <source>
        <dbReference type="PIRSR" id="PIRSR601019-1"/>
    </source>
</evidence>
<dbReference type="InterPro" id="IPR027417">
    <property type="entry name" value="P-loop_NTPase"/>
</dbReference>
<dbReference type="SMART" id="SM00275">
    <property type="entry name" value="G_alpha"/>
    <property type="match status" value="1"/>
</dbReference>
<feature type="binding site" evidence="5">
    <location>
        <begin position="139"/>
        <end position="142"/>
    </location>
    <ligand>
        <name>GTP</name>
        <dbReference type="ChEBI" id="CHEBI:37565"/>
    </ligand>
</feature>
<reference evidence="7" key="1">
    <citation type="submission" date="2021-03" db="EMBL/GenBank/DDBJ databases">
        <title>Evolutionary innovations through gain and loss of genes in the ectomycorrhizal Boletales.</title>
        <authorList>
            <person name="Wu G."/>
            <person name="Miyauchi S."/>
            <person name="Morin E."/>
            <person name="Yang Z.-L."/>
            <person name="Xu J."/>
            <person name="Martin F.M."/>
        </authorList>
    </citation>
    <scope>NUCLEOTIDE SEQUENCE</scope>
    <source>
        <strain evidence="7">BR01</strain>
    </source>
</reference>
<evidence type="ECO:0000256" key="1">
    <source>
        <dbReference type="ARBA" id="ARBA00022723"/>
    </source>
</evidence>
<evidence type="ECO:0000256" key="2">
    <source>
        <dbReference type="ARBA" id="ARBA00022741"/>
    </source>
</evidence>
<evidence type="ECO:0000313" key="8">
    <source>
        <dbReference type="Proteomes" id="UP000683000"/>
    </source>
</evidence>
<keyword evidence="2 5" id="KW-0547">Nucleotide-binding</keyword>
<sequence>MVISLPQVPSTFSYLVTDDVLRARLKTVGVSEYRCEMEAAAGREQGTEWRIVDVGGSRSQRGGISSISPPHSLIITPSATWVPFFDDVDAIIFLAPISGFDQVLAEDRSVNRLEDSVLLWKAVCSNKLLANVDLVLFLNKCDILDAKLDSGIRLAKYVRSYGDRQNDLDTASKYFRSKFSAIHREYSPLPRKFYGFCTSVTDTTTTAGILASVRDMVVRRHLKQSKLL</sequence>
<dbReference type="FunFam" id="3.40.50.300:FF:000692">
    <property type="entry name" value="Guanine nucleotide-binding protein subunit alpha"/>
    <property type="match status" value="1"/>
</dbReference>
<keyword evidence="4" id="KW-0807">Transducer</keyword>
<dbReference type="PROSITE" id="PS51882">
    <property type="entry name" value="G_ALPHA"/>
    <property type="match status" value="1"/>
</dbReference>
<proteinExistence type="predicted"/>
<dbReference type="Pfam" id="PF00503">
    <property type="entry name" value="G-alpha"/>
    <property type="match status" value="1"/>
</dbReference>
<dbReference type="GO" id="GO:0005834">
    <property type="term" value="C:heterotrimeric G-protein complex"/>
    <property type="evidence" value="ECO:0007669"/>
    <property type="project" value="TreeGrafter"/>
</dbReference>
<feature type="binding site" evidence="5">
    <location>
        <begin position="21"/>
        <end position="27"/>
    </location>
    <ligand>
        <name>GTP</name>
        <dbReference type="ChEBI" id="CHEBI:37565"/>
    </ligand>
</feature>
<comment type="caution">
    <text evidence="7">The sequence shown here is derived from an EMBL/GenBank/DDBJ whole genome shotgun (WGS) entry which is preliminary data.</text>
</comment>
<dbReference type="PRINTS" id="PR00318">
    <property type="entry name" value="GPROTEINA"/>
</dbReference>
<organism evidence="7 8">
    <name type="scientific">Boletus reticuloceps</name>
    <dbReference type="NCBI Taxonomy" id="495285"/>
    <lineage>
        <taxon>Eukaryota</taxon>
        <taxon>Fungi</taxon>
        <taxon>Dikarya</taxon>
        <taxon>Basidiomycota</taxon>
        <taxon>Agaricomycotina</taxon>
        <taxon>Agaricomycetes</taxon>
        <taxon>Agaricomycetidae</taxon>
        <taxon>Boletales</taxon>
        <taxon>Boletineae</taxon>
        <taxon>Boletaceae</taxon>
        <taxon>Boletoideae</taxon>
        <taxon>Boletus</taxon>
    </lineage>
</organism>
<dbReference type="GO" id="GO:0046872">
    <property type="term" value="F:metal ion binding"/>
    <property type="evidence" value="ECO:0007669"/>
    <property type="project" value="UniProtKB-KW"/>
</dbReference>
<keyword evidence="8" id="KW-1185">Reference proteome</keyword>
<dbReference type="InterPro" id="IPR001019">
    <property type="entry name" value="Gprotein_alpha_su"/>
</dbReference>
<dbReference type="GO" id="GO:0001664">
    <property type="term" value="F:G protein-coupled receptor binding"/>
    <property type="evidence" value="ECO:0007669"/>
    <property type="project" value="TreeGrafter"/>
</dbReference>
<feature type="binding site" evidence="6">
    <location>
        <position position="27"/>
    </location>
    <ligand>
        <name>Mg(2+)</name>
        <dbReference type="ChEBI" id="CHEBI:18420"/>
    </ligand>
</feature>
<dbReference type="PANTHER" id="PTHR10218:SF360">
    <property type="entry name" value="GUANINE NUCLEOTIDE-BINDING PROTEIN SUBUNIT ALPHA HOMOLOG"/>
    <property type="match status" value="1"/>
</dbReference>
<protein>
    <submittedName>
        <fullName evidence="7">Guanine nucleotide-binding protein alpha-4 subunit</fullName>
    </submittedName>
</protein>
<gene>
    <name evidence="7" type="ORF">JVT61DRAFT_10060</name>
</gene>